<evidence type="ECO:0000313" key="1">
    <source>
        <dbReference type="EMBL" id="KAH7853883.1"/>
    </source>
</evidence>
<dbReference type="Proteomes" id="UP000828048">
    <property type="component" value="Chromosome 11"/>
</dbReference>
<evidence type="ECO:0000313" key="2">
    <source>
        <dbReference type="Proteomes" id="UP000828048"/>
    </source>
</evidence>
<protein>
    <submittedName>
        <fullName evidence="1">Uncharacterized protein</fullName>
    </submittedName>
</protein>
<reference evidence="1 2" key="1">
    <citation type="journal article" date="2021" name="Hortic Res">
        <title>High-quality reference genome and annotation aids understanding of berry development for evergreen blueberry (Vaccinium darrowii).</title>
        <authorList>
            <person name="Yu J."/>
            <person name="Hulse-Kemp A.M."/>
            <person name="Babiker E."/>
            <person name="Staton M."/>
        </authorList>
    </citation>
    <scope>NUCLEOTIDE SEQUENCE [LARGE SCALE GENOMIC DNA]</scope>
    <source>
        <strain evidence="2">cv. NJ 8807/NJ 8810</strain>
        <tissue evidence="1">Young leaf</tissue>
    </source>
</reference>
<comment type="caution">
    <text evidence="1">The sequence shown here is derived from an EMBL/GenBank/DDBJ whole genome shotgun (WGS) entry which is preliminary data.</text>
</comment>
<sequence>MNKREEDASNEIFEELIEKGFIEPINQNCSLVLDSCRMSLYVRSSLYKQAEDSGFTSNDTLDLDIGFVRSGQPGHSCLINVGEAIINFEQFVNMKHIQSLHLRRWQSSAMHHIELAEAKILHGLKKLYGLTFLRLRGIFMLIELPIVILTLNKLKILDLRTCHNLEEIPADIDLLWS</sequence>
<accession>A0ACB7YKC8</accession>
<keyword evidence="2" id="KW-1185">Reference proteome</keyword>
<name>A0ACB7YKC8_9ERIC</name>
<organism evidence="1 2">
    <name type="scientific">Vaccinium darrowii</name>
    <dbReference type="NCBI Taxonomy" id="229202"/>
    <lineage>
        <taxon>Eukaryota</taxon>
        <taxon>Viridiplantae</taxon>
        <taxon>Streptophyta</taxon>
        <taxon>Embryophyta</taxon>
        <taxon>Tracheophyta</taxon>
        <taxon>Spermatophyta</taxon>
        <taxon>Magnoliopsida</taxon>
        <taxon>eudicotyledons</taxon>
        <taxon>Gunneridae</taxon>
        <taxon>Pentapetalae</taxon>
        <taxon>asterids</taxon>
        <taxon>Ericales</taxon>
        <taxon>Ericaceae</taxon>
        <taxon>Vaccinioideae</taxon>
        <taxon>Vaccinieae</taxon>
        <taxon>Vaccinium</taxon>
    </lineage>
</organism>
<gene>
    <name evidence="1" type="ORF">Vadar_007633</name>
</gene>
<dbReference type="EMBL" id="CM037161">
    <property type="protein sequence ID" value="KAH7853883.1"/>
    <property type="molecule type" value="Genomic_DNA"/>
</dbReference>
<proteinExistence type="predicted"/>